<protein>
    <submittedName>
        <fullName evidence="3">Uncharacterized protein</fullName>
    </submittedName>
</protein>
<organism evidence="3 4">
    <name type="scientific">Chloropicon roscoffensis</name>
    <dbReference type="NCBI Taxonomy" id="1461544"/>
    <lineage>
        <taxon>Eukaryota</taxon>
        <taxon>Viridiplantae</taxon>
        <taxon>Chlorophyta</taxon>
        <taxon>Chloropicophyceae</taxon>
        <taxon>Chloropicales</taxon>
        <taxon>Chloropicaceae</taxon>
        <taxon>Chloropicon</taxon>
    </lineage>
</organism>
<keyword evidence="4" id="KW-1185">Reference proteome</keyword>
<dbReference type="Gene3D" id="1.10.238.10">
    <property type="entry name" value="EF-hand"/>
    <property type="match status" value="1"/>
</dbReference>
<feature type="region of interest" description="Disordered" evidence="2">
    <location>
        <begin position="421"/>
        <end position="490"/>
    </location>
</feature>
<dbReference type="EMBL" id="CP151512">
    <property type="protein sequence ID" value="WZN65353.1"/>
    <property type="molecule type" value="Genomic_DNA"/>
</dbReference>
<feature type="compositionally biased region" description="Low complexity" evidence="2">
    <location>
        <begin position="147"/>
        <end position="157"/>
    </location>
</feature>
<feature type="coiled-coil region" evidence="1">
    <location>
        <begin position="591"/>
        <end position="674"/>
    </location>
</feature>
<evidence type="ECO:0000256" key="2">
    <source>
        <dbReference type="SAM" id="MobiDB-lite"/>
    </source>
</evidence>
<feature type="compositionally biased region" description="Polar residues" evidence="2">
    <location>
        <begin position="471"/>
        <end position="490"/>
    </location>
</feature>
<name>A0AAX4PHE4_9CHLO</name>
<keyword evidence="1" id="KW-0175">Coiled coil</keyword>
<feature type="region of interest" description="Disordered" evidence="2">
    <location>
        <begin position="204"/>
        <end position="247"/>
    </location>
</feature>
<proteinExistence type="predicted"/>
<evidence type="ECO:0000313" key="4">
    <source>
        <dbReference type="Proteomes" id="UP001472866"/>
    </source>
</evidence>
<feature type="compositionally biased region" description="Basic and acidic residues" evidence="2">
    <location>
        <begin position="133"/>
        <end position="146"/>
    </location>
</feature>
<sequence>MASRGSGRPSTSMSSRTLNTANVISDGEQIYKWSKMFDKLLPSSGLKMRINLPDTILVDSEQKILSWYTTTDGGYISSKNVQRSTLKEAVTEFCASMFEDARVNPNLYVAVAYFADQRRVLLRRSDILNIVRQKDKKDSAKAEKSKAATAKEGAAAKNKVDKTEAEEMPTAGEEVPAVKAVEEGNKEAAVEGVGVQEANGGEDAVAEPAKEGGESAQATPQDSAPNAEAIDQQVETPEEEVEEEDRSKFQDFYSRAFMIQQYFPPSLDRRYVCRYSSDKSSGKVGFSILARRFSDRYTNNLDVSVTQAVHGANQTVNHLLTQNVLPLGQPNVTEGEAAREPSPTKTREEKMRYFREDAKDEVPEHPRDLSFKSDVRKAVTSIVNFMERNHRIQITSGVFEFVRGLEGRPWLVMVDGLPTSRMSRGPASQSRFNTAARESASRLSSRPKSASSMRKSTKFSSEPQVLKIHSRPSSARGLQSRAKSSRGNNEALSSFESSLVEALSQDIEILKEKIQQQNDMLEQTESALKRELDRRKADQIASTNEIIKLREENENLKERKKLRIECDIYREKSLGLERENFEITRMEDERQQGLKERVMKLESIRDEFKEKCRGLEIKNEEYRSKETAASSEKKNLELRLAEEQETVAAVRSQLVSLRKKLLDSEAKNKELDIKVSTFTKGGKSKRRIIAPEDPAALAMRAEQVVNNLNTHDLMVDYEPGYGDEKENQDVNRIRHKICDVLCNNVEALQDIYNYYAQLGEVNRQGHSLLMNQMQLLKFATDIGYFEEDLQTQNSGEEGAVDGDAIHIDDVDIIFSRIVSKDDTHTRITFTGFLEGICRLAYAKYGSTLKVLIIEEDDGAPDERQARIDNQADVVMTFLANLLKKARWNKLGGSSMNKQKQQWRRALEKSIRIQRLANQRNRTK</sequence>
<accession>A0AAX4PHE4</accession>
<dbReference type="Proteomes" id="UP001472866">
    <property type="component" value="Chromosome 12"/>
</dbReference>
<feature type="coiled-coil region" evidence="1">
    <location>
        <begin position="500"/>
        <end position="559"/>
    </location>
</feature>
<feature type="compositionally biased region" description="Low complexity" evidence="2">
    <location>
        <begin position="435"/>
        <end position="454"/>
    </location>
</feature>
<dbReference type="AlphaFoldDB" id="A0AAX4PHE4"/>
<evidence type="ECO:0000313" key="3">
    <source>
        <dbReference type="EMBL" id="WZN65353.1"/>
    </source>
</evidence>
<reference evidence="3 4" key="1">
    <citation type="submission" date="2024-03" db="EMBL/GenBank/DDBJ databases">
        <title>Complete genome sequence of the green alga Chloropicon roscoffensis RCC1871.</title>
        <authorList>
            <person name="Lemieux C."/>
            <person name="Pombert J.-F."/>
            <person name="Otis C."/>
            <person name="Turmel M."/>
        </authorList>
    </citation>
    <scope>NUCLEOTIDE SEQUENCE [LARGE SCALE GENOMIC DNA]</scope>
    <source>
        <strain evidence="3 4">RCC1871</strain>
    </source>
</reference>
<evidence type="ECO:0000256" key="1">
    <source>
        <dbReference type="SAM" id="Coils"/>
    </source>
</evidence>
<gene>
    <name evidence="3" type="ORF">HKI87_12g69110</name>
</gene>
<feature type="region of interest" description="Disordered" evidence="2">
    <location>
        <begin position="133"/>
        <end position="180"/>
    </location>
</feature>
<feature type="compositionally biased region" description="Polar residues" evidence="2">
    <location>
        <begin position="421"/>
        <end position="433"/>
    </location>
</feature>